<sequence length="250" mass="29000">MNKEATHENELLSKILSEEIKATDIDTFLQRIRTELQLSEERTEFLKKILNGTCKLSINTRNEIFRCLVKKNYENKGDMYSYDQLELAENNIISNGPCWEYDPAKNGQNIIKHGIEFGSVASYGGGDFGRLISYTAPGRWINEDGEEEEEERRIVFSKYYTNGADKKFFLDRFKDDDILCIASVVTMHDMKFRFISSRVIKADSLAQLTREIKNLIKDLELDEQDKNIINNLRESALSILAKYYDFSLNN</sequence>
<evidence type="ECO:0000313" key="1">
    <source>
        <dbReference type="EMBL" id="ESK52382.1"/>
    </source>
</evidence>
<dbReference type="EMBL" id="AYEU01000003">
    <property type="protein sequence ID" value="ESK52382.1"/>
    <property type="molecule type" value="Genomic_DNA"/>
</dbReference>
<dbReference type="Proteomes" id="UP000018418">
    <property type="component" value="Unassembled WGS sequence"/>
</dbReference>
<dbReference type="RefSeq" id="WP_004903341.1">
    <property type="nucleotide sequence ID" value="NZ_BBTI01000004.1"/>
</dbReference>
<dbReference type="InterPro" id="IPR038573">
    <property type="entry name" value="BrnT_sf"/>
</dbReference>
<evidence type="ECO:0000313" key="2">
    <source>
        <dbReference type="Proteomes" id="UP000018418"/>
    </source>
</evidence>
<protein>
    <submittedName>
        <fullName evidence="1">Uncharacterized protein</fullName>
    </submittedName>
</protein>
<accession>V2UQY8</accession>
<name>V2UQY8_9GAMM</name>
<dbReference type="Gene3D" id="3.10.450.530">
    <property type="entry name" value="Ribonuclease toxin, BrnT, of type II toxin-antitoxin system"/>
    <property type="match status" value="1"/>
</dbReference>
<dbReference type="HOGENOM" id="CLU_1109563_0_0_6"/>
<dbReference type="AlphaFoldDB" id="V2UQY8"/>
<dbReference type="PATRIC" id="fig|1341683.3.peg.526"/>
<keyword evidence="2" id="KW-1185">Reference proteome</keyword>
<gene>
    <name evidence="1" type="ORF">P255_00533</name>
</gene>
<dbReference type="OrthoDB" id="9814045at2"/>
<proteinExistence type="predicted"/>
<reference evidence="1 2" key="1">
    <citation type="submission" date="2013-10" db="EMBL/GenBank/DDBJ databases">
        <title>The Genome Sequence of Acinetobacter brisouii CIP 110357.</title>
        <authorList>
            <consortium name="The Broad Institute Genomics Platform"/>
            <consortium name="The Broad Institute Genome Sequencing Center for Infectious Disease"/>
            <person name="Cerqueira G."/>
            <person name="Feldgarden M."/>
            <person name="Courvalin P."/>
            <person name="Grillot-Courvalin C."/>
            <person name="Clermont D."/>
            <person name="Rocha E."/>
            <person name="Yoon E.-J."/>
            <person name="Nemec A."/>
            <person name="Young S.K."/>
            <person name="Zeng Q."/>
            <person name="Gargeya S."/>
            <person name="Fitzgerald M."/>
            <person name="Abouelleil A."/>
            <person name="Alvarado L."/>
            <person name="Berlin A.M."/>
            <person name="Chapman S.B."/>
            <person name="Gainer-Dewar J."/>
            <person name="Goldberg J."/>
            <person name="Gnerre S."/>
            <person name="Griggs A."/>
            <person name="Gujja S."/>
            <person name="Hansen M."/>
            <person name="Howarth C."/>
            <person name="Imamovic A."/>
            <person name="Ireland A."/>
            <person name="Larimer J."/>
            <person name="McCowan C."/>
            <person name="Murphy C."/>
            <person name="Pearson M."/>
            <person name="Poon T.W."/>
            <person name="Priest M."/>
            <person name="Roberts A."/>
            <person name="Saif S."/>
            <person name="Shea T."/>
            <person name="Sykes S."/>
            <person name="Wortman J."/>
            <person name="Nusbaum C."/>
            <person name="Birren B."/>
        </authorList>
    </citation>
    <scope>NUCLEOTIDE SEQUENCE [LARGE SCALE GENOMIC DNA]</scope>
    <source>
        <strain evidence="1 2">CIP 110357</strain>
    </source>
</reference>
<comment type="caution">
    <text evidence="1">The sequence shown here is derived from an EMBL/GenBank/DDBJ whole genome shotgun (WGS) entry which is preliminary data.</text>
</comment>
<organism evidence="1 2">
    <name type="scientific">Acinetobacter brisouii CIP 110357</name>
    <dbReference type="NCBI Taxonomy" id="1341683"/>
    <lineage>
        <taxon>Bacteria</taxon>
        <taxon>Pseudomonadati</taxon>
        <taxon>Pseudomonadota</taxon>
        <taxon>Gammaproteobacteria</taxon>
        <taxon>Moraxellales</taxon>
        <taxon>Moraxellaceae</taxon>
        <taxon>Acinetobacter</taxon>
    </lineage>
</organism>